<dbReference type="OrthoDB" id="137846at2157"/>
<gene>
    <name evidence="2" type="ordered locus">Mbar_A3728</name>
</gene>
<dbReference type="EMBL" id="CP000099">
    <property type="protein sequence ID" value="AAZ72591.1"/>
    <property type="molecule type" value="Genomic_DNA"/>
</dbReference>
<protein>
    <submittedName>
        <fullName evidence="2">Uncharacterized protein</fullName>
    </submittedName>
</protein>
<dbReference type="STRING" id="269797.Mbar_A3728"/>
<dbReference type="HOGENOM" id="CLU_1745542_0_0_2"/>
<keyword evidence="1" id="KW-0472">Membrane</keyword>
<sequence length="149" mass="17121">MGTENLRTYNKIEPSSCFIKDRMIQVIGFAALLLWFVVYAIQTIDFNEYESGSLIKVILFLAAFCFTVSILLGTWTHYKIKRVYSNDPSTGIMNAFKWLAFGIFVLMISIPQIFFPESDRFFGIYLIVLTYVGKHVMEKISKNLEGSKS</sequence>
<feature type="transmembrane region" description="Helical" evidence="1">
    <location>
        <begin position="23"/>
        <end position="42"/>
    </location>
</feature>
<name>Q464V1_METBF</name>
<evidence type="ECO:0000256" key="1">
    <source>
        <dbReference type="SAM" id="Phobius"/>
    </source>
</evidence>
<dbReference type="PaxDb" id="269797-Mbar_A3728"/>
<accession>Q464V1</accession>
<keyword evidence="1" id="KW-1133">Transmembrane helix</keyword>
<feature type="transmembrane region" description="Helical" evidence="1">
    <location>
        <begin position="96"/>
        <end position="115"/>
    </location>
</feature>
<reference evidence="2" key="1">
    <citation type="submission" date="2006-06" db="EMBL/GenBank/DDBJ databases">
        <title>Complete sequence of chromosome 1 of Methanosarcina barkeri str. fusaro.</title>
        <authorList>
            <person name="Copeland A."/>
            <person name="Lucas S."/>
            <person name="Lapidus A."/>
            <person name="Barry K."/>
            <person name="Detter J.C."/>
            <person name="Glavina T."/>
            <person name="Hammon N."/>
            <person name="Israni S."/>
            <person name="Pitluck S."/>
            <person name="Goodwin L.A."/>
            <person name="Saunders E.H."/>
            <person name="Schmutz J."/>
            <person name="Larimer F."/>
            <person name="Land M."/>
            <person name="Anderson I."/>
            <person name="Richardson P."/>
        </authorList>
    </citation>
    <scope>NUCLEOTIDE SEQUENCE</scope>
    <source>
        <strain evidence="2">Fusaro</strain>
    </source>
</reference>
<proteinExistence type="predicted"/>
<feature type="transmembrane region" description="Helical" evidence="1">
    <location>
        <begin position="54"/>
        <end position="75"/>
    </location>
</feature>
<keyword evidence="1" id="KW-0812">Transmembrane</keyword>
<dbReference type="AlphaFoldDB" id="Q464V1"/>
<organism evidence="2">
    <name type="scientific">Methanosarcina barkeri (strain Fusaro / DSM 804)</name>
    <dbReference type="NCBI Taxonomy" id="269797"/>
    <lineage>
        <taxon>Archaea</taxon>
        <taxon>Methanobacteriati</taxon>
        <taxon>Methanobacteriota</taxon>
        <taxon>Stenosarchaea group</taxon>
        <taxon>Methanomicrobia</taxon>
        <taxon>Methanosarcinales</taxon>
        <taxon>Methanosarcinaceae</taxon>
        <taxon>Methanosarcina</taxon>
    </lineage>
</organism>
<evidence type="ECO:0000313" key="2">
    <source>
        <dbReference type="EMBL" id="AAZ72591.1"/>
    </source>
</evidence>
<dbReference type="KEGG" id="mba:Mbar_A3728"/>